<organism evidence="1">
    <name type="scientific">Micrurus lemniscatus lemniscatus</name>
    <dbReference type="NCBI Taxonomy" id="129467"/>
    <lineage>
        <taxon>Eukaryota</taxon>
        <taxon>Metazoa</taxon>
        <taxon>Chordata</taxon>
        <taxon>Craniata</taxon>
        <taxon>Vertebrata</taxon>
        <taxon>Euteleostomi</taxon>
        <taxon>Lepidosauria</taxon>
        <taxon>Squamata</taxon>
        <taxon>Bifurcata</taxon>
        <taxon>Unidentata</taxon>
        <taxon>Episquamata</taxon>
        <taxon>Toxicofera</taxon>
        <taxon>Serpentes</taxon>
        <taxon>Colubroidea</taxon>
        <taxon>Elapidae</taxon>
        <taxon>Elapinae</taxon>
        <taxon>Micrurus</taxon>
    </lineage>
</organism>
<reference evidence="1" key="2">
    <citation type="submission" date="2017-11" db="EMBL/GenBank/DDBJ databases">
        <title>Coralsnake Venomics: Analyses of Venom Gland Transcriptomes and Proteomes of Six Brazilian Taxa.</title>
        <authorList>
            <person name="Aird S.D."/>
            <person name="Jorge da Silva N."/>
            <person name="Qiu L."/>
            <person name="Villar-Briones A."/>
            <person name="Aparecida-Saddi V."/>
            <person name="Campos-Telles M.P."/>
            <person name="Grau M."/>
            <person name="Mikheyev A.S."/>
        </authorList>
    </citation>
    <scope>NUCLEOTIDE SEQUENCE</scope>
    <source>
        <tissue evidence="1">Venom_gland</tissue>
    </source>
</reference>
<proteinExistence type="predicted"/>
<protein>
    <submittedName>
        <fullName evidence="1">Uncharacterized protein</fullName>
    </submittedName>
</protein>
<name>A0A2D4IIT0_MICLE</name>
<dbReference type="EMBL" id="IACK01109505">
    <property type="protein sequence ID" value="LAA84140.1"/>
    <property type="molecule type" value="Transcribed_RNA"/>
</dbReference>
<reference evidence="1" key="1">
    <citation type="submission" date="2017-07" db="EMBL/GenBank/DDBJ databases">
        <authorList>
            <person name="Mikheyev A."/>
            <person name="Grau M."/>
        </authorList>
    </citation>
    <scope>NUCLEOTIDE SEQUENCE</scope>
    <source>
        <tissue evidence="1">Venom_gland</tissue>
    </source>
</reference>
<sequence>MKQQITKTVSLGHMRKKKPRLEVLKRLNVLFFFTVVGTDCKVSADITEWNCTEKLYEYLGESCAKSSGRSTEYQTDKRIAADSVHVTLHLGPECWQVCSSWQHKHVGLPNGDDSSLAAAAEQYPDHQA</sequence>
<dbReference type="AlphaFoldDB" id="A0A2D4IIT0"/>
<accession>A0A2D4IIT0</accession>
<evidence type="ECO:0000313" key="1">
    <source>
        <dbReference type="EMBL" id="LAA84140.1"/>
    </source>
</evidence>